<gene>
    <name evidence="9" type="ORF">DERYTH_LOCUS2181</name>
</gene>
<comment type="catalytic activity">
    <reaction evidence="6">
        <text>2 L-dopa + O2 = 2 L-dopaquinone + 2 H2O</text>
        <dbReference type="Rhea" id="RHEA:34287"/>
        <dbReference type="ChEBI" id="CHEBI:15377"/>
        <dbReference type="ChEBI" id="CHEBI:15379"/>
        <dbReference type="ChEBI" id="CHEBI:57504"/>
        <dbReference type="ChEBI" id="CHEBI:57924"/>
        <dbReference type="EC" id="1.14.18.1"/>
    </reaction>
</comment>
<proteinExistence type="inferred from homology"/>
<comment type="caution">
    <text evidence="9">The sequence shown here is derived from an EMBL/GenBank/DDBJ whole genome shotgun (WGS) entry which is preliminary data.</text>
</comment>
<dbReference type="Proteomes" id="UP000789405">
    <property type="component" value="Unassembled WGS sequence"/>
</dbReference>
<reference evidence="9" key="1">
    <citation type="submission" date="2021-06" db="EMBL/GenBank/DDBJ databases">
        <authorList>
            <person name="Kallberg Y."/>
            <person name="Tangrot J."/>
            <person name="Rosling A."/>
        </authorList>
    </citation>
    <scope>NUCLEOTIDE SEQUENCE</scope>
    <source>
        <strain evidence="9">MA453B</strain>
    </source>
</reference>
<protein>
    <recommendedName>
        <fullName evidence="2">tyrosinase</fullName>
        <ecNumber evidence="2">1.14.18.1</ecNumber>
    </recommendedName>
</protein>
<dbReference type="OrthoDB" id="2329482at2759"/>
<dbReference type="EC" id="1.14.18.1" evidence="2"/>
<evidence type="ECO:0000256" key="2">
    <source>
        <dbReference type="ARBA" id="ARBA00011906"/>
    </source>
</evidence>
<dbReference type="SUPFAM" id="SSF48056">
    <property type="entry name" value="Di-copper centre-containing domain"/>
    <property type="match status" value="1"/>
</dbReference>
<comment type="similarity">
    <text evidence="1">Belongs to the tyrosinase family.</text>
</comment>
<dbReference type="GO" id="GO:0042438">
    <property type="term" value="P:melanin biosynthetic process"/>
    <property type="evidence" value="ECO:0007669"/>
    <property type="project" value="UniProtKB-KW"/>
</dbReference>
<dbReference type="InterPro" id="IPR050316">
    <property type="entry name" value="Tyrosinase/Hemocyanin"/>
</dbReference>
<sequence length="574" mass="66153">MGLSHSSYHSSHVRSVTDYGPVIVEPHLEIYPRLPICEFMGYDNNSYSPQFELLIQSYQALYDRPCEDTRSYCQVAGLHAIPFKAYDGVTGGVHEYNNETDWIKGRYGGYCHHGDVLFQPWHRPYLLLVESLLINEAKRIALQYPDNEREKYVEAANKFRHPYWDWAEKEALKIPDAFTEAEFEINTPKGMEKVKNPLKSYILPVDLSYPLEKGRNPTDKPHYEIPGLDRNPFTPAGYPTIRYPNPNYEDQYDLLNLNMTIYNPTVFRPGFYQTFHIDNYLHFSNHALRSNDTEMGDYLTAHPKPKLIGYSHFASIETTHDAFHFISGGPGGHMSYADITAYDPLFFFHHVFVDRLFAIWQTIWVPENISVNGTYTLEKNSVVNEHTGLTPFRKSKTEFWTASDIRDIEKLGYTYPELFHGRRFFAKLTIEACKLIGSYVIRVFVDLKNATAETPVTSPHFAGLVAMRHKPHKDATYLVGSVDITAAMERLGIRTQIHHYYYDLLDNNTGLLNPEAIFDVDNDINIVACYLNGTEISPKEAGVKKVEVYSLQHDEDDPNFLVENSGQHHFTKRF</sequence>
<name>A0A9N8WL50_9GLOM</name>
<feature type="domain" description="Tyrosinase copper-binding" evidence="8">
    <location>
        <begin position="343"/>
        <end position="354"/>
    </location>
</feature>
<evidence type="ECO:0000256" key="6">
    <source>
        <dbReference type="ARBA" id="ARBA00048233"/>
    </source>
</evidence>
<evidence type="ECO:0000313" key="10">
    <source>
        <dbReference type="Proteomes" id="UP000789405"/>
    </source>
</evidence>
<keyword evidence="10" id="KW-1185">Reference proteome</keyword>
<dbReference type="PANTHER" id="PTHR11474">
    <property type="entry name" value="TYROSINASE FAMILY MEMBER"/>
    <property type="match status" value="1"/>
</dbReference>
<dbReference type="PANTHER" id="PTHR11474:SF76">
    <property type="entry name" value="SHKT DOMAIN-CONTAINING PROTEIN"/>
    <property type="match status" value="1"/>
</dbReference>
<dbReference type="Gene3D" id="1.10.1280.10">
    <property type="entry name" value="Di-copper center containing domain from catechol oxidase"/>
    <property type="match status" value="1"/>
</dbReference>
<dbReference type="AlphaFoldDB" id="A0A9N8WL50"/>
<dbReference type="InterPro" id="IPR008922">
    <property type="entry name" value="Di-copper_centre_dom_sf"/>
</dbReference>
<dbReference type="PRINTS" id="PR00092">
    <property type="entry name" value="TYROSINASE"/>
</dbReference>
<dbReference type="PROSITE" id="PS00498">
    <property type="entry name" value="TYROSINASE_2"/>
    <property type="match status" value="1"/>
</dbReference>
<keyword evidence="5" id="KW-0470">Melanin biosynthesis</keyword>
<evidence type="ECO:0000256" key="5">
    <source>
        <dbReference type="ARBA" id="ARBA00023101"/>
    </source>
</evidence>
<evidence type="ECO:0000256" key="7">
    <source>
        <dbReference type="ARBA" id="ARBA00048881"/>
    </source>
</evidence>
<evidence type="ECO:0000259" key="8">
    <source>
        <dbReference type="PROSITE" id="PS00498"/>
    </source>
</evidence>
<dbReference type="Pfam" id="PF00264">
    <property type="entry name" value="Tyrosinase"/>
    <property type="match status" value="1"/>
</dbReference>
<organism evidence="9 10">
    <name type="scientific">Dentiscutata erythropus</name>
    <dbReference type="NCBI Taxonomy" id="1348616"/>
    <lineage>
        <taxon>Eukaryota</taxon>
        <taxon>Fungi</taxon>
        <taxon>Fungi incertae sedis</taxon>
        <taxon>Mucoromycota</taxon>
        <taxon>Glomeromycotina</taxon>
        <taxon>Glomeromycetes</taxon>
        <taxon>Diversisporales</taxon>
        <taxon>Gigasporaceae</taxon>
        <taxon>Dentiscutata</taxon>
    </lineage>
</organism>
<dbReference type="GO" id="GO:0046872">
    <property type="term" value="F:metal ion binding"/>
    <property type="evidence" value="ECO:0007669"/>
    <property type="project" value="UniProtKB-KW"/>
</dbReference>
<evidence type="ECO:0000256" key="3">
    <source>
        <dbReference type="ARBA" id="ARBA00022723"/>
    </source>
</evidence>
<evidence type="ECO:0000256" key="1">
    <source>
        <dbReference type="ARBA" id="ARBA00009928"/>
    </source>
</evidence>
<dbReference type="InterPro" id="IPR002227">
    <property type="entry name" value="Tyrosinase_Cu-bd"/>
</dbReference>
<evidence type="ECO:0000313" key="9">
    <source>
        <dbReference type="EMBL" id="CAG8486269.1"/>
    </source>
</evidence>
<accession>A0A9N8WL50</accession>
<comment type="catalytic activity">
    <reaction evidence="7">
        <text>L-tyrosine + O2 = L-dopaquinone + H2O</text>
        <dbReference type="Rhea" id="RHEA:18117"/>
        <dbReference type="ChEBI" id="CHEBI:15377"/>
        <dbReference type="ChEBI" id="CHEBI:15379"/>
        <dbReference type="ChEBI" id="CHEBI:57924"/>
        <dbReference type="ChEBI" id="CHEBI:58315"/>
        <dbReference type="EC" id="1.14.18.1"/>
    </reaction>
</comment>
<dbReference type="EMBL" id="CAJVPY010000668">
    <property type="protein sequence ID" value="CAG8486269.1"/>
    <property type="molecule type" value="Genomic_DNA"/>
</dbReference>
<dbReference type="GO" id="GO:0004503">
    <property type="term" value="F:tyrosinase activity"/>
    <property type="evidence" value="ECO:0007669"/>
    <property type="project" value="UniProtKB-EC"/>
</dbReference>
<keyword evidence="4" id="KW-0186">Copper</keyword>
<keyword evidence="3" id="KW-0479">Metal-binding</keyword>
<evidence type="ECO:0000256" key="4">
    <source>
        <dbReference type="ARBA" id="ARBA00023008"/>
    </source>
</evidence>